<reference evidence="2" key="2">
    <citation type="submission" date="2018-03" db="EMBL/GenBank/DDBJ databases">
        <title>The Triticum urartu genome reveals the dynamic nature of wheat genome evolution.</title>
        <authorList>
            <person name="Ling H."/>
            <person name="Ma B."/>
            <person name="Shi X."/>
            <person name="Liu H."/>
            <person name="Dong L."/>
            <person name="Sun H."/>
            <person name="Cao Y."/>
            <person name="Gao Q."/>
            <person name="Zheng S."/>
            <person name="Li Y."/>
            <person name="Yu Y."/>
            <person name="Du H."/>
            <person name="Qi M."/>
            <person name="Li Y."/>
            <person name="Yu H."/>
            <person name="Cui Y."/>
            <person name="Wang N."/>
            <person name="Chen C."/>
            <person name="Wu H."/>
            <person name="Zhao Y."/>
            <person name="Zhang J."/>
            <person name="Li Y."/>
            <person name="Zhou W."/>
            <person name="Zhang B."/>
            <person name="Hu W."/>
            <person name="Eijk M."/>
            <person name="Tang J."/>
            <person name="Witsenboer H."/>
            <person name="Zhao S."/>
            <person name="Li Z."/>
            <person name="Zhang A."/>
            <person name="Wang D."/>
            <person name="Liang C."/>
        </authorList>
    </citation>
    <scope>NUCLEOTIDE SEQUENCE [LARGE SCALE GENOMIC DNA]</scope>
    <source>
        <strain evidence="2">cv. G1812</strain>
    </source>
</reference>
<dbReference type="EnsemblPlants" id="TuG1812G0700003646.01.T01">
    <property type="protein sequence ID" value="TuG1812G0700003646.01.T01.cds448041"/>
    <property type="gene ID" value="TuG1812G0700003646.01"/>
</dbReference>
<dbReference type="Proteomes" id="UP000015106">
    <property type="component" value="Chromosome 7"/>
</dbReference>
<organism evidence="2 3">
    <name type="scientific">Triticum urartu</name>
    <name type="common">Red wild einkorn</name>
    <name type="synonym">Crithodium urartu</name>
    <dbReference type="NCBI Taxonomy" id="4572"/>
    <lineage>
        <taxon>Eukaryota</taxon>
        <taxon>Viridiplantae</taxon>
        <taxon>Streptophyta</taxon>
        <taxon>Embryophyta</taxon>
        <taxon>Tracheophyta</taxon>
        <taxon>Spermatophyta</taxon>
        <taxon>Magnoliopsida</taxon>
        <taxon>Liliopsida</taxon>
        <taxon>Poales</taxon>
        <taxon>Poaceae</taxon>
        <taxon>BOP clade</taxon>
        <taxon>Pooideae</taxon>
        <taxon>Triticodae</taxon>
        <taxon>Triticeae</taxon>
        <taxon>Triticinae</taxon>
        <taxon>Triticum</taxon>
    </lineage>
</organism>
<dbReference type="Gramene" id="TuG1812G0700003646.01.T01">
    <property type="protein sequence ID" value="TuG1812G0700003646.01.T01.cds448041"/>
    <property type="gene ID" value="TuG1812G0700003646.01"/>
</dbReference>
<evidence type="ECO:0000313" key="3">
    <source>
        <dbReference type="Proteomes" id="UP000015106"/>
    </source>
</evidence>
<feature type="compositionally biased region" description="Low complexity" evidence="1">
    <location>
        <begin position="16"/>
        <end position="25"/>
    </location>
</feature>
<evidence type="ECO:0000313" key="2">
    <source>
        <dbReference type="EnsemblPlants" id="TuG1812G0700003646.01.T01.cds448041"/>
    </source>
</evidence>
<proteinExistence type="predicted"/>
<feature type="region of interest" description="Disordered" evidence="1">
    <location>
        <begin position="1"/>
        <end position="30"/>
    </location>
</feature>
<dbReference type="AlphaFoldDB" id="A0A8R7R473"/>
<reference evidence="3" key="1">
    <citation type="journal article" date="2013" name="Nature">
        <title>Draft genome of the wheat A-genome progenitor Triticum urartu.</title>
        <authorList>
            <person name="Ling H.Q."/>
            <person name="Zhao S."/>
            <person name="Liu D."/>
            <person name="Wang J."/>
            <person name="Sun H."/>
            <person name="Zhang C."/>
            <person name="Fan H."/>
            <person name="Li D."/>
            <person name="Dong L."/>
            <person name="Tao Y."/>
            <person name="Gao C."/>
            <person name="Wu H."/>
            <person name="Li Y."/>
            <person name="Cui Y."/>
            <person name="Guo X."/>
            <person name="Zheng S."/>
            <person name="Wang B."/>
            <person name="Yu K."/>
            <person name="Liang Q."/>
            <person name="Yang W."/>
            <person name="Lou X."/>
            <person name="Chen J."/>
            <person name="Feng M."/>
            <person name="Jian J."/>
            <person name="Zhang X."/>
            <person name="Luo G."/>
            <person name="Jiang Y."/>
            <person name="Liu J."/>
            <person name="Wang Z."/>
            <person name="Sha Y."/>
            <person name="Zhang B."/>
            <person name="Wu H."/>
            <person name="Tang D."/>
            <person name="Shen Q."/>
            <person name="Xue P."/>
            <person name="Zou S."/>
            <person name="Wang X."/>
            <person name="Liu X."/>
            <person name="Wang F."/>
            <person name="Yang Y."/>
            <person name="An X."/>
            <person name="Dong Z."/>
            <person name="Zhang K."/>
            <person name="Zhang X."/>
            <person name="Luo M.C."/>
            <person name="Dvorak J."/>
            <person name="Tong Y."/>
            <person name="Wang J."/>
            <person name="Yang H."/>
            <person name="Li Z."/>
            <person name="Wang D."/>
            <person name="Zhang A."/>
            <person name="Wang J."/>
        </authorList>
    </citation>
    <scope>NUCLEOTIDE SEQUENCE</scope>
    <source>
        <strain evidence="3">cv. G1812</strain>
    </source>
</reference>
<keyword evidence="3" id="KW-1185">Reference proteome</keyword>
<reference evidence="2" key="3">
    <citation type="submission" date="2022-06" db="UniProtKB">
        <authorList>
            <consortium name="EnsemblPlants"/>
        </authorList>
    </citation>
    <scope>IDENTIFICATION</scope>
</reference>
<sequence>MPLAAVNDSGSATRDAAMGAAGAAGQMEKGKRRLLSTVAIAAERRASLGGTTP</sequence>
<name>A0A8R7R473_TRIUA</name>
<protein>
    <submittedName>
        <fullName evidence="2">Uncharacterized protein</fullName>
    </submittedName>
</protein>
<evidence type="ECO:0000256" key="1">
    <source>
        <dbReference type="SAM" id="MobiDB-lite"/>
    </source>
</evidence>
<accession>A0A8R7R473</accession>